<keyword evidence="5" id="KW-0949">S-adenosyl-L-methionine</keyword>
<protein>
    <recommendedName>
        <fullName evidence="2">tRNA (guanine(9)-N1)-methyltransferase</fullName>
        <ecNumber evidence="1">2.1.1.221</ecNumber>
    </recommendedName>
    <alternativeName>
        <fullName evidence="7">tRNA methyltransferase 10</fullName>
    </alternativeName>
    <alternativeName>
        <fullName evidence="6">tRNA(m1G9)-methyltransferase</fullName>
    </alternativeName>
</protein>
<dbReference type="GO" id="GO:0000049">
    <property type="term" value="F:tRNA binding"/>
    <property type="evidence" value="ECO:0007669"/>
    <property type="project" value="TreeGrafter"/>
</dbReference>
<keyword evidence="12" id="KW-1185">Reference proteome</keyword>
<evidence type="ECO:0000256" key="2">
    <source>
        <dbReference type="ARBA" id="ARBA00020451"/>
    </source>
</evidence>
<dbReference type="CDD" id="cd18089">
    <property type="entry name" value="SPOUT_Trm10-like"/>
    <property type="match status" value="1"/>
</dbReference>
<dbReference type="PANTHER" id="PTHR13563:SF13">
    <property type="entry name" value="TRNA METHYLTRANSFERASE 10 HOMOLOG A"/>
    <property type="match status" value="1"/>
</dbReference>
<dbReference type="Proteomes" id="UP001412239">
    <property type="component" value="Unassembled WGS sequence"/>
</dbReference>
<keyword evidence="4" id="KW-0808">Transferase</keyword>
<feature type="non-terminal residue" evidence="11">
    <location>
        <position position="1"/>
    </location>
</feature>
<evidence type="ECO:0000256" key="5">
    <source>
        <dbReference type="ARBA" id="ARBA00022691"/>
    </source>
</evidence>
<dbReference type="EMBL" id="LN891048">
    <property type="protein sequence ID" value="CUS10409.1"/>
    <property type="molecule type" value="Genomic_DNA"/>
</dbReference>
<feature type="region of interest" description="Disordered" evidence="9">
    <location>
        <begin position="368"/>
        <end position="388"/>
    </location>
</feature>
<keyword evidence="3" id="KW-0489">Methyltransferase</keyword>
<name>A0A292PS80_9PEZI</name>
<evidence type="ECO:0000256" key="1">
    <source>
        <dbReference type="ARBA" id="ARBA00012797"/>
    </source>
</evidence>
<sequence length="388" mass="42584">MSSSTDLPIPTDNAEISAEPPPPSDSPDTTAPESATAAAATDPQGATKLSKNARKRQLKAKRWEETREAWKAAKREKKKARKAAERAKARAAAEKVREDGKELGKQGDSVSSDGNKNNCSMNRRRPVLEPITLIMDCGFDELMSDKEIKSLSSQLTRTYSINRTSPHQVTLHLASLNKRLLTRYQTVLSNQHLRWKNVIVSSEPYEVAPDLVYLTADSPNTITKLENGKKYIVGAIVDKNRYKGLCYKKAVEQGVATAKLPIGEYVSMASRFVLTTNQVVEIMIRWLRCRDWERAFLEVIPRRKMPVAKGGGEEGEDGEGEGGQEGESVGDEWMPVEDGYNSPPLANSLAGAEDQVGGIEDVMLIDGEPNSQQKNATFGRALGAVGEP</sequence>
<reference evidence="11" key="1">
    <citation type="submission" date="2015-10" db="EMBL/GenBank/DDBJ databases">
        <authorList>
            <person name="Regsiter A."/>
            <person name="william w."/>
        </authorList>
    </citation>
    <scope>NUCLEOTIDE SEQUENCE</scope>
    <source>
        <strain evidence="11">Montdore</strain>
    </source>
</reference>
<evidence type="ECO:0000256" key="8">
    <source>
        <dbReference type="ARBA" id="ARBA00048434"/>
    </source>
</evidence>
<dbReference type="EC" id="2.1.1.221" evidence="1"/>
<feature type="region of interest" description="Disordered" evidence="9">
    <location>
        <begin position="307"/>
        <end position="350"/>
    </location>
</feature>
<feature type="compositionally biased region" description="Polar residues" evidence="9">
    <location>
        <begin position="108"/>
        <end position="121"/>
    </location>
</feature>
<feature type="compositionally biased region" description="Basic and acidic residues" evidence="9">
    <location>
        <begin position="61"/>
        <end position="73"/>
    </location>
</feature>
<proteinExistence type="predicted"/>
<dbReference type="PROSITE" id="PS51675">
    <property type="entry name" value="SAM_MT_TRM10"/>
    <property type="match status" value="1"/>
</dbReference>
<dbReference type="GO" id="GO:0002939">
    <property type="term" value="P:tRNA N1-guanine methylation"/>
    <property type="evidence" value="ECO:0007669"/>
    <property type="project" value="TreeGrafter"/>
</dbReference>
<dbReference type="AlphaFoldDB" id="A0A292PS80"/>
<evidence type="ECO:0000259" key="10">
    <source>
        <dbReference type="PROSITE" id="PS51675"/>
    </source>
</evidence>
<comment type="catalytic activity">
    <reaction evidence="8">
        <text>guanosine(9) in tRNA + S-adenosyl-L-methionine = N(1)-methylguanosine(9) in tRNA + S-adenosyl-L-homocysteine + H(+)</text>
        <dbReference type="Rhea" id="RHEA:43156"/>
        <dbReference type="Rhea" id="RHEA-COMP:10367"/>
        <dbReference type="Rhea" id="RHEA-COMP:10368"/>
        <dbReference type="ChEBI" id="CHEBI:15378"/>
        <dbReference type="ChEBI" id="CHEBI:57856"/>
        <dbReference type="ChEBI" id="CHEBI:59789"/>
        <dbReference type="ChEBI" id="CHEBI:73542"/>
        <dbReference type="ChEBI" id="CHEBI:74269"/>
        <dbReference type="EC" id="2.1.1.221"/>
    </reaction>
</comment>
<evidence type="ECO:0000256" key="6">
    <source>
        <dbReference type="ARBA" id="ARBA00031792"/>
    </source>
</evidence>
<feature type="compositionally biased region" description="Basic and acidic residues" evidence="9">
    <location>
        <begin position="82"/>
        <end position="105"/>
    </location>
</feature>
<dbReference type="Gene3D" id="3.40.1280.30">
    <property type="match status" value="1"/>
</dbReference>
<feature type="compositionally biased region" description="Acidic residues" evidence="9">
    <location>
        <begin position="313"/>
        <end position="330"/>
    </location>
</feature>
<dbReference type="InterPro" id="IPR007356">
    <property type="entry name" value="tRNA_m1G_MeTrfase_euk"/>
</dbReference>
<dbReference type="InterPro" id="IPR028564">
    <property type="entry name" value="MT_TRM10-typ"/>
</dbReference>
<feature type="domain" description="SAM-dependent MTase TRM10-type" evidence="10">
    <location>
        <begin position="118"/>
        <end position="307"/>
    </location>
</feature>
<evidence type="ECO:0000256" key="4">
    <source>
        <dbReference type="ARBA" id="ARBA00022679"/>
    </source>
</evidence>
<feature type="compositionally biased region" description="Low complexity" evidence="9">
    <location>
        <begin position="26"/>
        <end position="47"/>
    </location>
</feature>
<dbReference type="PANTHER" id="PTHR13563">
    <property type="entry name" value="TRNA (GUANINE-9-) METHYLTRANSFERASE"/>
    <property type="match status" value="1"/>
</dbReference>
<organism evidence="11 12">
    <name type="scientific">Tuber aestivum</name>
    <name type="common">summer truffle</name>
    <dbReference type="NCBI Taxonomy" id="59557"/>
    <lineage>
        <taxon>Eukaryota</taxon>
        <taxon>Fungi</taxon>
        <taxon>Dikarya</taxon>
        <taxon>Ascomycota</taxon>
        <taxon>Pezizomycotina</taxon>
        <taxon>Pezizomycetes</taxon>
        <taxon>Pezizales</taxon>
        <taxon>Tuberaceae</taxon>
        <taxon>Tuber</taxon>
    </lineage>
</organism>
<dbReference type="GO" id="GO:0052905">
    <property type="term" value="F:tRNA (guanosine(9)-N1)-methyltransferase activity"/>
    <property type="evidence" value="ECO:0007669"/>
    <property type="project" value="UniProtKB-EC"/>
</dbReference>
<feature type="region of interest" description="Disordered" evidence="9">
    <location>
        <begin position="1"/>
        <end position="122"/>
    </location>
</feature>
<dbReference type="InterPro" id="IPR038459">
    <property type="entry name" value="MT_TRM10-typ_sf"/>
</dbReference>
<feature type="compositionally biased region" description="Basic residues" evidence="9">
    <location>
        <begin position="51"/>
        <end position="60"/>
    </location>
</feature>
<evidence type="ECO:0000256" key="9">
    <source>
        <dbReference type="SAM" id="MobiDB-lite"/>
    </source>
</evidence>
<evidence type="ECO:0000256" key="3">
    <source>
        <dbReference type="ARBA" id="ARBA00022603"/>
    </source>
</evidence>
<evidence type="ECO:0000313" key="12">
    <source>
        <dbReference type="Proteomes" id="UP001412239"/>
    </source>
</evidence>
<gene>
    <name evidence="11" type="ORF">GSTUAT00005490001</name>
</gene>
<evidence type="ECO:0000256" key="7">
    <source>
        <dbReference type="ARBA" id="ARBA00032166"/>
    </source>
</evidence>
<accession>A0A292PS80</accession>
<dbReference type="GO" id="GO:0005634">
    <property type="term" value="C:nucleus"/>
    <property type="evidence" value="ECO:0007669"/>
    <property type="project" value="TreeGrafter"/>
</dbReference>
<evidence type="ECO:0000313" key="11">
    <source>
        <dbReference type="EMBL" id="CUS10409.1"/>
    </source>
</evidence>